<organism evidence="13 14">
    <name type="scientific">Blumeria graminis f. sp. triticale</name>
    <dbReference type="NCBI Taxonomy" id="1689686"/>
    <lineage>
        <taxon>Eukaryota</taxon>
        <taxon>Fungi</taxon>
        <taxon>Dikarya</taxon>
        <taxon>Ascomycota</taxon>
        <taxon>Pezizomycotina</taxon>
        <taxon>Leotiomycetes</taxon>
        <taxon>Erysiphales</taxon>
        <taxon>Erysiphaceae</taxon>
        <taxon>Blumeria</taxon>
    </lineage>
</organism>
<dbReference type="InterPro" id="IPR011515">
    <property type="entry name" value="Shugoshin_C"/>
</dbReference>
<dbReference type="GO" id="GO:0045132">
    <property type="term" value="P:meiotic chromosome segregation"/>
    <property type="evidence" value="ECO:0007669"/>
    <property type="project" value="InterPro"/>
</dbReference>
<feature type="region of interest" description="Disordered" evidence="10">
    <location>
        <begin position="108"/>
        <end position="134"/>
    </location>
</feature>
<evidence type="ECO:0000256" key="8">
    <source>
        <dbReference type="ARBA" id="ARBA00023328"/>
    </source>
</evidence>
<feature type="region of interest" description="Disordered" evidence="10">
    <location>
        <begin position="173"/>
        <end position="193"/>
    </location>
</feature>
<keyword evidence="8" id="KW-0137">Centromere</keyword>
<feature type="domain" description="Shugoshin N-terminal coiled-coil" evidence="12">
    <location>
        <begin position="17"/>
        <end position="61"/>
    </location>
</feature>
<keyword evidence="3" id="KW-0158">Chromosome</keyword>
<feature type="compositionally biased region" description="Polar residues" evidence="10">
    <location>
        <begin position="516"/>
        <end position="530"/>
    </location>
</feature>
<proteinExistence type="inferred from homology"/>
<dbReference type="AlphaFoldDB" id="A0A9W4D044"/>
<comment type="similarity">
    <text evidence="2">Belongs to the shugoshin family.</text>
</comment>
<reference evidence="13" key="1">
    <citation type="submission" date="2020-10" db="EMBL/GenBank/DDBJ databases">
        <authorList>
            <person name="Muller C M."/>
        </authorList>
    </citation>
    <scope>NUCLEOTIDE SEQUENCE</scope>
    <source>
        <strain evidence="13">THUN-12</strain>
    </source>
</reference>
<evidence type="ECO:0000313" key="13">
    <source>
        <dbReference type="EMBL" id="CAD6499517.1"/>
    </source>
</evidence>
<evidence type="ECO:0000259" key="11">
    <source>
        <dbReference type="Pfam" id="PF07557"/>
    </source>
</evidence>
<feature type="compositionally biased region" description="Basic and acidic residues" evidence="10">
    <location>
        <begin position="263"/>
        <end position="279"/>
    </location>
</feature>
<evidence type="ECO:0000256" key="9">
    <source>
        <dbReference type="SAM" id="Coils"/>
    </source>
</evidence>
<feature type="coiled-coil region" evidence="9">
    <location>
        <begin position="32"/>
        <end position="66"/>
    </location>
</feature>
<dbReference type="InterPro" id="IPR011516">
    <property type="entry name" value="Shugoshin_N"/>
</dbReference>
<dbReference type="Pfam" id="PF07557">
    <property type="entry name" value="Shugoshin_C"/>
    <property type="match status" value="1"/>
</dbReference>
<dbReference type="GO" id="GO:0051301">
    <property type="term" value="P:cell division"/>
    <property type="evidence" value="ECO:0007669"/>
    <property type="project" value="UniProtKB-KW"/>
</dbReference>
<keyword evidence="6 9" id="KW-0175">Coiled coil</keyword>
<feature type="region of interest" description="Disordered" evidence="10">
    <location>
        <begin position="259"/>
        <end position="279"/>
    </location>
</feature>
<evidence type="ECO:0000256" key="6">
    <source>
        <dbReference type="ARBA" id="ARBA00023054"/>
    </source>
</evidence>
<keyword evidence="5" id="KW-0159">Chromosome partition</keyword>
<feature type="region of interest" description="Disordered" evidence="10">
    <location>
        <begin position="422"/>
        <end position="594"/>
    </location>
</feature>
<dbReference type="Proteomes" id="UP000683417">
    <property type="component" value="Unassembled WGS sequence"/>
</dbReference>
<evidence type="ECO:0000256" key="10">
    <source>
        <dbReference type="SAM" id="MobiDB-lite"/>
    </source>
</evidence>
<dbReference type="GO" id="GO:0005634">
    <property type="term" value="C:nucleus"/>
    <property type="evidence" value="ECO:0007669"/>
    <property type="project" value="InterPro"/>
</dbReference>
<evidence type="ECO:0000256" key="1">
    <source>
        <dbReference type="ARBA" id="ARBA00004584"/>
    </source>
</evidence>
<keyword evidence="4" id="KW-0132">Cell division</keyword>
<protein>
    <submittedName>
        <fullName evidence="13">BgTH12-03629</fullName>
    </submittedName>
</protein>
<evidence type="ECO:0000256" key="4">
    <source>
        <dbReference type="ARBA" id="ARBA00022618"/>
    </source>
</evidence>
<evidence type="ECO:0000256" key="7">
    <source>
        <dbReference type="ARBA" id="ARBA00023306"/>
    </source>
</evidence>
<feature type="region of interest" description="Disordered" evidence="10">
    <location>
        <begin position="372"/>
        <end position="394"/>
    </location>
</feature>
<name>A0A9W4D044_BLUGR</name>
<dbReference type="EMBL" id="CAJHIT010000002">
    <property type="protein sequence ID" value="CAD6499517.1"/>
    <property type="molecule type" value="Genomic_DNA"/>
</dbReference>
<comment type="subcellular location">
    <subcellularLocation>
        <location evidence="1">Chromosome</location>
        <location evidence="1">Centromere</location>
    </subcellularLocation>
</comment>
<evidence type="ECO:0000256" key="2">
    <source>
        <dbReference type="ARBA" id="ARBA00010845"/>
    </source>
</evidence>
<evidence type="ECO:0000256" key="5">
    <source>
        <dbReference type="ARBA" id="ARBA00022829"/>
    </source>
</evidence>
<comment type="caution">
    <text evidence="13">The sequence shown here is derived from an EMBL/GenBank/DDBJ whole genome shotgun (WGS) entry which is preliminary data.</text>
</comment>
<feature type="compositionally biased region" description="Polar residues" evidence="10">
    <location>
        <begin position="499"/>
        <end position="508"/>
    </location>
</feature>
<evidence type="ECO:0000256" key="3">
    <source>
        <dbReference type="ARBA" id="ARBA00022454"/>
    </source>
</evidence>
<evidence type="ECO:0000313" key="14">
    <source>
        <dbReference type="Proteomes" id="UP000683417"/>
    </source>
</evidence>
<keyword evidence="7" id="KW-0131">Cell cycle</keyword>
<dbReference type="GO" id="GO:0000779">
    <property type="term" value="C:condensed chromosome, centromeric region"/>
    <property type="evidence" value="ECO:0007669"/>
    <property type="project" value="UniProtKB-ARBA"/>
</dbReference>
<dbReference type="Pfam" id="PF07558">
    <property type="entry name" value="Shugoshin_N"/>
    <property type="match status" value="1"/>
</dbReference>
<feature type="domain" description="Shugoshin C-terminal" evidence="11">
    <location>
        <begin position="436"/>
        <end position="459"/>
    </location>
</feature>
<accession>A0A9W4D044</accession>
<gene>
    <name evidence="13" type="ORF">BGTH12_LOCUS875</name>
</gene>
<sequence length="594" mass="66364">MARLNEPLASPDDIESLKRRFTRQNKDFARANSTQSQHIRNLENEVSRLLAENLQLREQVLRLQSELENRPVLDSDTRTLHLKLQLETKISEISTLLSHFGSNYKATKKASSTREEQSKATPLHQLGGDLKNNWPHSEDTVDQIERLSPILEDKAYPRRTLEFQEVPISLTEPETSALESPEIGPPPKSQFVDEEPMKIDLPKRNGKLQCPDSLNLDVTLPIAVEHRKKRRDTADVELASEPETTRHCRATGSLKTGAKRKMCSREDDDKMNSSIEQKDESLTTPLMNPLNNREDTENSQTREYCTSGSYSAESTPDLSVAENFSSRKILGPKSVNCSPRKLLTPLKVDSENLLPLGKIQLDLKESNPIILTPGRQGTAAPTPSVEQHEPAKESDTIKTVHLSEHLAPCSTSAKQHAVYVDSSELPPELSSRADSGRPSRRLRASVSYAEPNLRQKMRRPTKSLADAVMNDKASHGSVDVSDASSHLPTGVTPEPPQAQEATSRTTPLNERRSRGRTLSPQVTQDNASPEENSHPESPKSERLDEENLLPRRRRSTMGLRAVSNNENRQRAETGKSTRRATHGLEGTSRKHITL</sequence>
<evidence type="ECO:0000259" key="12">
    <source>
        <dbReference type="Pfam" id="PF07558"/>
    </source>
</evidence>
<feature type="compositionally biased region" description="Basic and acidic residues" evidence="10">
    <location>
        <begin position="531"/>
        <end position="542"/>
    </location>
</feature>